<dbReference type="Proteomes" id="UP001280581">
    <property type="component" value="Unassembled WGS sequence"/>
</dbReference>
<proteinExistence type="predicted"/>
<organism evidence="2 3">
    <name type="scientific">Pseudopithomyces chartarum</name>
    <dbReference type="NCBI Taxonomy" id="1892770"/>
    <lineage>
        <taxon>Eukaryota</taxon>
        <taxon>Fungi</taxon>
        <taxon>Dikarya</taxon>
        <taxon>Ascomycota</taxon>
        <taxon>Pezizomycotina</taxon>
        <taxon>Dothideomycetes</taxon>
        <taxon>Pleosporomycetidae</taxon>
        <taxon>Pleosporales</taxon>
        <taxon>Massarineae</taxon>
        <taxon>Didymosphaeriaceae</taxon>
        <taxon>Pseudopithomyces</taxon>
    </lineage>
</organism>
<protein>
    <submittedName>
        <fullName evidence="2">Uncharacterized protein</fullName>
    </submittedName>
</protein>
<evidence type="ECO:0000256" key="1">
    <source>
        <dbReference type="SAM" id="SignalP"/>
    </source>
</evidence>
<dbReference type="EMBL" id="WVTA01000002">
    <property type="protein sequence ID" value="KAK3215886.1"/>
    <property type="molecule type" value="Genomic_DNA"/>
</dbReference>
<dbReference type="AlphaFoldDB" id="A0AAN6RLV8"/>
<sequence length="194" mass="22170">MTILAALFASGIGLMSCLDQPLDARWIHRPHAPDYQQGDIEVRPQPEKKGFEVIKDLNFPHIHWYHSLGSTTALTNPDIDQMRQYGKIQRVGFTFYAFRVTVAGPHRVHAPLPLPTFLDHFKVRPILNCKNLKHVYTGGTFYRDPLVQGGDQLKTLRDFKRLPRDEFKKQGQDTTVMLIPRTGVSSGWYDGQSL</sequence>
<accession>A0AAN6RLV8</accession>
<feature type="chain" id="PRO_5043049233" evidence="1">
    <location>
        <begin position="25"/>
        <end position="194"/>
    </location>
</feature>
<keyword evidence="1" id="KW-0732">Signal</keyword>
<gene>
    <name evidence="2" type="ORF">GRF29_8g1450599</name>
</gene>
<evidence type="ECO:0000313" key="3">
    <source>
        <dbReference type="Proteomes" id="UP001280581"/>
    </source>
</evidence>
<comment type="caution">
    <text evidence="2">The sequence shown here is derived from an EMBL/GenBank/DDBJ whole genome shotgun (WGS) entry which is preliminary data.</text>
</comment>
<keyword evidence="3" id="KW-1185">Reference proteome</keyword>
<name>A0AAN6RLV8_9PLEO</name>
<reference evidence="2 3" key="1">
    <citation type="submission" date="2021-02" db="EMBL/GenBank/DDBJ databases">
        <title>Genome assembly of Pseudopithomyces chartarum.</title>
        <authorList>
            <person name="Jauregui R."/>
            <person name="Singh J."/>
            <person name="Voisey C."/>
        </authorList>
    </citation>
    <scope>NUCLEOTIDE SEQUENCE [LARGE SCALE GENOMIC DNA]</scope>
    <source>
        <strain evidence="2 3">AGR01</strain>
    </source>
</reference>
<feature type="signal peptide" evidence="1">
    <location>
        <begin position="1"/>
        <end position="24"/>
    </location>
</feature>
<evidence type="ECO:0000313" key="2">
    <source>
        <dbReference type="EMBL" id="KAK3215886.1"/>
    </source>
</evidence>